<gene>
    <name evidence="3" type="ORF">PARE0329_LOCUS429</name>
</gene>
<feature type="compositionally biased region" description="Basic and acidic residues" evidence="1">
    <location>
        <begin position="518"/>
        <end position="536"/>
    </location>
</feature>
<feature type="region of interest" description="Disordered" evidence="1">
    <location>
        <begin position="52"/>
        <end position="114"/>
    </location>
</feature>
<keyword evidence="2" id="KW-1133">Transmembrane helix</keyword>
<evidence type="ECO:0000313" key="3">
    <source>
        <dbReference type="EMBL" id="CAD8343794.1"/>
    </source>
</evidence>
<organism evidence="3">
    <name type="scientific">Pseudo-nitzschia arenysensis</name>
    <dbReference type="NCBI Taxonomy" id="697910"/>
    <lineage>
        <taxon>Eukaryota</taxon>
        <taxon>Sar</taxon>
        <taxon>Stramenopiles</taxon>
        <taxon>Ochrophyta</taxon>
        <taxon>Bacillariophyta</taxon>
        <taxon>Bacillariophyceae</taxon>
        <taxon>Bacillariophycidae</taxon>
        <taxon>Bacillariales</taxon>
        <taxon>Bacillariaceae</taxon>
        <taxon>Pseudo-nitzschia</taxon>
    </lineage>
</organism>
<evidence type="ECO:0000256" key="2">
    <source>
        <dbReference type="SAM" id="Phobius"/>
    </source>
</evidence>
<feature type="compositionally biased region" description="Basic and acidic residues" evidence="1">
    <location>
        <begin position="79"/>
        <end position="93"/>
    </location>
</feature>
<feature type="compositionally biased region" description="Basic and acidic residues" evidence="1">
    <location>
        <begin position="558"/>
        <end position="568"/>
    </location>
</feature>
<reference evidence="3" key="1">
    <citation type="submission" date="2021-01" db="EMBL/GenBank/DDBJ databases">
        <authorList>
            <person name="Corre E."/>
            <person name="Pelletier E."/>
            <person name="Niang G."/>
            <person name="Scheremetjew M."/>
            <person name="Finn R."/>
            <person name="Kale V."/>
            <person name="Holt S."/>
            <person name="Cochrane G."/>
            <person name="Meng A."/>
            <person name="Brown T."/>
            <person name="Cohen L."/>
        </authorList>
    </citation>
    <scope>NUCLEOTIDE SEQUENCE</scope>
    <source>
        <strain evidence="3">B593</strain>
    </source>
</reference>
<accession>A0A7R9ZU19</accession>
<protein>
    <submittedName>
        <fullName evidence="3">Uncharacterized protein</fullName>
    </submittedName>
</protein>
<feature type="region of interest" description="Disordered" evidence="1">
    <location>
        <begin position="167"/>
        <end position="196"/>
    </location>
</feature>
<feature type="compositionally biased region" description="Basic and acidic residues" evidence="1">
    <location>
        <begin position="487"/>
        <end position="500"/>
    </location>
</feature>
<keyword evidence="2" id="KW-0812">Transmembrane</keyword>
<name>A0A7R9ZU19_9STRA</name>
<feature type="transmembrane region" description="Helical" evidence="2">
    <location>
        <begin position="703"/>
        <end position="730"/>
    </location>
</feature>
<feature type="region of interest" description="Disordered" evidence="1">
    <location>
        <begin position="476"/>
        <end position="500"/>
    </location>
</feature>
<feature type="compositionally biased region" description="Polar residues" evidence="1">
    <location>
        <begin position="54"/>
        <end position="64"/>
    </location>
</feature>
<keyword evidence="2" id="KW-0472">Membrane</keyword>
<dbReference type="EMBL" id="HBEH01000613">
    <property type="protein sequence ID" value="CAD8343794.1"/>
    <property type="molecule type" value="Transcribed_RNA"/>
</dbReference>
<evidence type="ECO:0000256" key="1">
    <source>
        <dbReference type="SAM" id="MobiDB-lite"/>
    </source>
</evidence>
<sequence>MSTPKEISIHTGLTENSNLRVETVVEDEGCASLGTDEEDEGFQGNVAAREVTAATHQNQFGSGQSAHSNSNSTASSWASKDDLRRQKRQEQKTKRGKKWSSIKNSCNRKETSVTLPRAVLKRSKTPTTNNLSGFFSEPGDSIEGEDLTASLLAPTEILCAEDGRGAVYSRPNRTEGNQQHNAPHQQQQQPPPSSFRKWMAEGMLDTLNVVAGITLSTTGTILSPPIALTRAIIPSILAIVVDALDKATPQRLQDWFRILSSSVYHLFVVLVAGSTDRGRRFRDQITQVAHSFIEAWSAPESRQVVVDGMATGVKLADALHTPEMKILLDQLGILGCRFGDAMASGKSKEFLLNFKDLIWTSIELASDPSTTLALAEVTAHLCHALQEVDDSFNQATPRAVRNAHNEEVYLNSSLMTKDYPFESMERIILSSLGMDGNNDERDDHDESTYDIGNGIDDGMSTEQSIPSNVAFPVVNEPNPLEIPNMEHINENRNDDVRKSNYEKYKERVDVDLLQRKILNEERPRARSSNKHGEKSGPKPYSGRRNHEFPSRTPSVQSEMHEPDSKDKFYSEIGNDMEELPTLRNAQKPLSSVEHRNPANTKELYDKFERMETKEPEKPSYVQFFTALDELMNTKRVEREGRMRDCVAEEIEVDKENPNMGVSARKAKVRLLRKGVTRDEKVGSKAVREKYSNSRRRWKYPSSFLQFSAIGVLVVCMFWVGFGIYGMYALFHQVFYQVSVLPPGQPEPLFSTQQPPQQRKTPVDNLDFGTNNPSVHENLDNRQYEERANNYRHNEIVIRIVKEVVHVHQDGTRIENYEKANDANLFQEEPRQKKQGDRTEVMIPDDGEEADDDEIEHLYMKAVDDSIVADEVSPEVEKNDRSIDGESFNLLEDSEDLFDDVLDQEEINMIQGCVVSSLEVRDNPSSYDNLDSLNREEVDRVKECLSQLQ</sequence>
<feature type="compositionally biased region" description="Low complexity" evidence="1">
    <location>
        <begin position="65"/>
        <end position="78"/>
    </location>
</feature>
<proteinExistence type="predicted"/>
<dbReference type="AlphaFoldDB" id="A0A7R9ZU19"/>
<feature type="compositionally biased region" description="Polar residues" evidence="1">
    <location>
        <begin position="749"/>
        <end position="759"/>
    </location>
</feature>
<feature type="region of interest" description="Disordered" evidence="1">
    <location>
        <begin position="518"/>
        <end position="568"/>
    </location>
</feature>
<feature type="compositionally biased region" description="Low complexity" evidence="1">
    <location>
        <begin position="177"/>
        <end position="188"/>
    </location>
</feature>
<feature type="region of interest" description="Disordered" evidence="1">
    <location>
        <begin position="746"/>
        <end position="776"/>
    </location>
</feature>